<evidence type="ECO:0000256" key="1">
    <source>
        <dbReference type="SAM" id="MobiDB-lite"/>
    </source>
</evidence>
<name>A0A7J7JX56_BUGNE</name>
<dbReference type="Proteomes" id="UP000593567">
    <property type="component" value="Unassembled WGS sequence"/>
</dbReference>
<evidence type="ECO:0000313" key="2">
    <source>
        <dbReference type="EMBL" id="KAF6030513.1"/>
    </source>
</evidence>
<dbReference type="EMBL" id="VXIV02001697">
    <property type="protein sequence ID" value="KAF6030513.1"/>
    <property type="molecule type" value="Genomic_DNA"/>
</dbReference>
<reference evidence="2" key="1">
    <citation type="submission" date="2020-06" db="EMBL/GenBank/DDBJ databases">
        <title>Draft genome of Bugula neritina, a colonial animal packing powerful symbionts and potential medicines.</title>
        <authorList>
            <person name="Rayko M."/>
        </authorList>
    </citation>
    <scope>NUCLEOTIDE SEQUENCE [LARGE SCALE GENOMIC DNA]</scope>
    <source>
        <strain evidence="2">Kwan_BN1</strain>
    </source>
</reference>
<feature type="compositionally biased region" description="Polar residues" evidence="1">
    <location>
        <begin position="1"/>
        <end position="12"/>
    </location>
</feature>
<feature type="compositionally biased region" description="Polar residues" evidence="1">
    <location>
        <begin position="22"/>
        <end position="38"/>
    </location>
</feature>
<feature type="region of interest" description="Disordered" evidence="1">
    <location>
        <begin position="1"/>
        <end position="59"/>
    </location>
</feature>
<gene>
    <name evidence="2" type="ORF">EB796_011182</name>
</gene>
<keyword evidence="3" id="KW-1185">Reference proteome</keyword>
<proteinExistence type="predicted"/>
<sequence>MTASALHRQQSGDNDDKASLHSYGSGSAESESNTSRGSSKPKRPTWDMSTPHGDLLNQPGVGFIVAGQNKISEEELTKRKEKMLMMQMKRREEQELKKQQKAADLAAKAEALRVKEMVSFYIEHFFLYLVSV</sequence>
<dbReference type="AlphaFoldDB" id="A0A7J7JX56"/>
<accession>A0A7J7JX56</accession>
<comment type="caution">
    <text evidence="2">The sequence shown here is derived from an EMBL/GenBank/DDBJ whole genome shotgun (WGS) entry which is preliminary data.</text>
</comment>
<organism evidence="2 3">
    <name type="scientific">Bugula neritina</name>
    <name type="common">Brown bryozoan</name>
    <name type="synonym">Sertularia neritina</name>
    <dbReference type="NCBI Taxonomy" id="10212"/>
    <lineage>
        <taxon>Eukaryota</taxon>
        <taxon>Metazoa</taxon>
        <taxon>Spiralia</taxon>
        <taxon>Lophotrochozoa</taxon>
        <taxon>Bryozoa</taxon>
        <taxon>Gymnolaemata</taxon>
        <taxon>Cheilostomatida</taxon>
        <taxon>Flustrina</taxon>
        <taxon>Buguloidea</taxon>
        <taxon>Bugulidae</taxon>
        <taxon>Bugula</taxon>
    </lineage>
</organism>
<protein>
    <submittedName>
        <fullName evidence="2">Uncharacterized protein</fullName>
    </submittedName>
</protein>
<evidence type="ECO:0000313" key="3">
    <source>
        <dbReference type="Proteomes" id="UP000593567"/>
    </source>
</evidence>